<evidence type="ECO:0000313" key="2">
    <source>
        <dbReference type="EMBL" id="AGF84820.1"/>
    </source>
</evidence>
<evidence type="ECO:0000313" key="3">
    <source>
        <dbReference type="Proteomes" id="UP000241071"/>
    </source>
</evidence>
<dbReference type="EMBL" id="KC008572">
    <property type="protein sequence ID" value="AGF84820.1"/>
    <property type="molecule type" value="Genomic_DNA"/>
</dbReference>
<evidence type="ECO:0000256" key="1">
    <source>
        <dbReference type="SAM" id="Coils"/>
    </source>
</evidence>
<accession>M1NLD6</accession>
<keyword evidence="1" id="KW-0175">Coiled coil</keyword>
<evidence type="ECO:0008006" key="4">
    <source>
        <dbReference type="Google" id="ProtNLM"/>
    </source>
</evidence>
<sequence>MYVSRNERASKFLHWATETLFTAHLGTKEQKTILCSKLMGITADIVKEVFNKTSSTLPVCYLFTIGKVKDLRAVLDLDEKYDDESTVAKLGETIDLTRRIDEHIETFNKMPGAKLYLKWYNYIDPQFTSKAETELKNTFKKMGFIIDHPKYKEIIVFTKSELKTVIDQFDNVSRKYVGHISEITGKLNDLNHEIEKINYEKRIIELELKNQLNIKDKIISKQNKKIKLLNKTIEEQAIKINKLKRKINH</sequence>
<feature type="coiled-coil region" evidence="1">
    <location>
        <begin position="180"/>
        <end position="246"/>
    </location>
</feature>
<proteinExistence type="predicted"/>
<reference evidence="2 3" key="1">
    <citation type="submission" date="2012-10" db="EMBL/GenBank/DDBJ databases">
        <title>Complete genome sequence of Moumouvirus goulette.</title>
        <authorList>
            <person name="Fournous G."/>
            <person name="Bougalmi M."/>
            <person name="Colson P."/>
        </authorList>
    </citation>
    <scope>NUCLEOTIDE SEQUENCE [LARGE SCALE GENOMIC DNA]</scope>
</reference>
<organism evidence="2 3">
    <name type="scientific">Moumouvirus goulette</name>
    <dbReference type="NCBI Taxonomy" id="1247379"/>
    <lineage>
        <taxon>Viruses</taxon>
        <taxon>Varidnaviria</taxon>
        <taxon>Bamfordvirae</taxon>
        <taxon>Nucleocytoviricota</taxon>
        <taxon>Megaviricetes</taxon>
        <taxon>Imitervirales</taxon>
        <taxon>Mimiviridae</taxon>
        <taxon>Megamimivirinae</taxon>
        <taxon>Moumouvirus</taxon>
        <taxon>Moumouvirus goulettemassiliense</taxon>
    </lineage>
</organism>
<name>M1NLD6_9VIRU</name>
<keyword evidence="3" id="KW-1185">Reference proteome</keyword>
<gene>
    <name evidence="2" type="ORF">glt_00010</name>
</gene>
<protein>
    <recommendedName>
        <fullName evidence="4">Repeat protein</fullName>
    </recommendedName>
</protein>
<dbReference type="Proteomes" id="UP000241071">
    <property type="component" value="Segment"/>
</dbReference>